<gene>
    <name evidence="1" type="ORF">D8674_026939</name>
</gene>
<protein>
    <submittedName>
        <fullName evidence="1">Uncharacterized protein</fullName>
    </submittedName>
</protein>
<reference evidence="1 2" key="1">
    <citation type="submission" date="2019-09" db="EMBL/GenBank/DDBJ databases">
        <authorList>
            <person name="Ou C."/>
        </authorList>
    </citation>
    <scope>NUCLEOTIDE SEQUENCE [LARGE SCALE GENOMIC DNA]</scope>
    <source>
        <strain evidence="1">S2</strain>
        <tissue evidence="1">Leaf</tissue>
    </source>
</reference>
<comment type="caution">
    <text evidence="1">The sequence shown here is derived from an EMBL/GenBank/DDBJ whole genome shotgun (WGS) entry which is preliminary data.</text>
</comment>
<sequence length="62" mass="7048">MGSALCCYFAVTSVGVEKTTNAMHRWTGRYEAHLWENRKVVDSQEGLQCTEELHDVINMEDG</sequence>
<dbReference type="AlphaFoldDB" id="A0A5N5I897"/>
<organism evidence="1 2">
    <name type="scientific">Pyrus ussuriensis x Pyrus communis</name>
    <dbReference type="NCBI Taxonomy" id="2448454"/>
    <lineage>
        <taxon>Eukaryota</taxon>
        <taxon>Viridiplantae</taxon>
        <taxon>Streptophyta</taxon>
        <taxon>Embryophyta</taxon>
        <taxon>Tracheophyta</taxon>
        <taxon>Spermatophyta</taxon>
        <taxon>Magnoliopsida</taxon>
        <taxon>eudicotyledons</taxon>
        <taxon>Gunneridae</taxon>
        <taxon>Pentapetalae</taxon>
        <taxon>rosids</taxon>
        <taxon>fabids</taxon>
        <taxon>Rosales</taxon>
        <taxon>Rosaceae</taxon>
        <taxon>Amygdaloideae</taxon>
        <taxon>Maleae</taxon>
        <taxon>Pyrus</taxon>
    </lineage>
</organism>
<proteinExistence type="predicted"/>
<dbReference type="Proteomes" id="UP000327157">
    <property type="component" value="Chromosome 5"/>
</dbReference>
<reference evidence="1 2" key="3">
    <citation type="submission" date="2019-11" db="EMBL/GenBank/DDBJ databases">
        <title>A de novo genome assembly of a pear dwarfing rootstock.</title>
        <authorList>
            <person name="Wang F."/>
            <person name="Wang J."/>
            <person name="Li S."/>
            <person name="Zhang Y."/>
            <person name="Fang M."/>
            <person name="Ma L."/>
            <person name="Zhao Y."/>
            <person name="Jiang S."/>
        </authorList>
    </citation>
    <scope>NUCLEOTIDE SEQUENCE [LARGE SCALE GENOMIC DNA]</scope>
    <source>
        <strain evidence="1">S2</strain>
        <tissue evidence="1">Leaf</tissue>
    </source>
</reference>
<name>A0A5N5I897_9ROSA</name>
<reference evidence="2" key="2">
    <citation type="submission" date="2019-10" db="EMBL/GenBank/DDBJ databases">
        <title>A de novo genome assembly of a pear dwarfing rootstock.</title>
        <authorList>
            <person name="Wang F."/>
            <person name="Wang J."/>
            <person name="Li S."/>
            <person name="Zhang Y."/>
            <person name="Fang M."/>
            <person name="Ma L."/>
            <person name="Zhao Y."/>
            <person name="Jiang S."/>
        </authorList>
    </citation>
    <scope>NUCLEOTIDE SEQUENCE [LARGE SCALE GENOMIC DNA]</scope>
</reference>
<dbReference type="OrthoDB" id="207175at2759"/>
<accession>A0A5N5I897</accession>
<evidence type="ECO:0000313" key="2">
    <source>
        <dbReference type="Proteomes" id="UP000327157"/>
    </source>
</evidence>
<dbReference type="EMBL" id="SMOL01000004">
    <property type="protein sequence ID" value="KAB2636405.1"/>
    <property type="molecule type" value="Genomic_DNA"/>
</dbReference>
<evidence type="ECO:0000313" key="1">
    <source>
        <dbReference type="EMBL" id="KAB2636405.1"/>
    </source>
</evidence>
<keyword evidence="2" id="KW-1185">Reference proteome</keyword>